<dbReference type="Proteomes" id="UP001177023">
    <property type="component" value="Unassembled WGS sequence"/>
</dbReference>
<dbReference type="PROSITE" id="PS50157">
    <property type="entry name" value="ZINC_FINGER_C2H2_2"/>
    <property type="match status" value="3"/>
</dbReference>
<protein>
    <recommendedName>
        <fullName evidence="12">C2H2-type domain-containing protein</fullName>
    </recommendedName>
</protein>
<keyword evidence="3" id="KW-0677">Repeat</keyword>
<evidence type="ECO:0000256" key="11">
    <source>
        <dbReference type="SAM" id="MobiDB-lite"/>
    </source>
</evidence>
<keyword evidence="4 10" id="KW-0863">Zinc-finger</keyword>
<evidence type="ECO:0000313" key="14">
    <source>
        <dbReference type="Proteomes" id="UP001177023"/>
    </source>
</evidence>
<evidence type="ECO:0000256" key="1">
    <source>
        <dbReference type="ARBA" id="ARBA00004123"/>
    </source>
</evidence>
<dbReference type="EMBL" id="CATQJA010002665">
    <property type="protein sequence ID" value="CAJ0583392.1"/>
    <property type="molecule type" value="Genomic_DNA"/>
</dbReference>
<dbReference type="GO" id="GO:0000122">
    <property type="term" value="P:negative regulation of transcription by RNA polymerase II"/>
    <property type="evidence" value="ECO:0007669"/>
    <property type="project" value="UniProtKB-ARBA"/>
</dbReference>
<dbReference type="GO" id="GO:0000981">
    <property type="term" value="F:DNA-binding transcription factor activity, RNA polymerase II-specific"/>
    <property type="evidence" value="ECO:0007669"/>
    <property type="project" value="TreeGrafter"/>
</dbReference>
<dbReference type="InterPro" id="IPR013087">
    <property type="entry name" value="Znf_C2H2_type"/>
</dbReference>
<dbReference type="InterPro" id="IPR050717">
    <property type="entry name" value="C2H2-ZF_Transcription_Reg"/>
</dbReference>
<evidence type="ECO:0000256" key="5">
    <source>
        <dbReference type="ARBA" id="ARBA00022833"/>
    </source>
</evidence>
<comment type="caution">
    <text evidence="13">The sequence shown here is derived from an EMBL/GenBank/DDBJ whole genome shotgun (WGS) entry which is preliminary data.</text>
</comment>
<feature type="non-terminal residue" evidence="13">
    <location>
        <position position="250"/>
    </location>
</feature>
<feature type="compositionally biased region" description="Low complexity" evidence="11">
    <location>
        <begin position="215"/>
        <end position="230"/>
    </location>
</feature>
<evidence type="ECO:0000313" key="13">
    <source>
        <dbReference type="EMBL" id="CAJ0583392.1"/>
    </source>
</evidence>
<dbReference type="PANTHER" id="PTHR14196:SF0">
    <property type="entry name" value="PROTEIN BOWEL"/>
    <property type="match status" value="1"/>
</dbReference>
<dbReference type="SUPFAM" id="SSF57667">
    <property type="entry name" value="beta-beta-alpha zinc fingers"/>
    <property type="match status" value="2"/>
</dbReference>
<dbReference type="GO" id="GO:0008270">
    <property type="term" value="F:zinc ion binding"/>
    <property type="evidence" value="ECO:0007669"/>
    <property type="project" value="UniProtKB-KW"/>
</dbReference>
<dbReference type="FunFam" id="3.30.160.60:FF:000090">
    <property type="entry name" value="Odd-skipped-related transciption factor 2"/>
    <property type="match status" value="1"/>
</dbReference>
<dbReference type="AlphaFoldDB" id="A0AA36D9V3"/>
<organism evidence="13 14">
    <name type="scientific">Mesorhabditis spiculigera</name>
    <dbReference type="NCBI Taxonomy" id="96644"/>
    <lineage>
        <taxon>Eukaryota</taxon>
        <taxon>Metazoa</taxon>
        <taxon>Ecdysozoa</taxon>
        <taxon>Nematoda</taxon>
        <taxon>Chromadorea</taxon>
        <taxon>Rhabditida</taxon>
        <taxon>Rhabditina</taxon>
        <taxon>Rhabditomorpha</taxon>
        <taxon>Rhabditoidea</taxon>
        <taxon>Rhabditidae</taxon>
        <taxon>Mesorhabditinae</taxon>
        <taxon>Mesorhabditis</taxon>
    </lineage>
</organism>
<dbReference type="InterPro" id="IPR036236">
    <property type="entry name" value="Znf_C2H2_sf"/>
</dbReference>
<evidence type="ECO:0000259" key="12">
    <source>
        <dbReference type="PROSITE" id="PS50157"/>
    </source>
</evidence>
<dbReference type="Gene3D" id="3.30.160.60">
    <property type="entry name" value="Classic Zinc Finger"/>
    <property type="match status" value="3"/>
</dbReference>
<dbReference type="Pfam" id="PF00096">
    <property type="entry name" value="zf-C2H2"/>
    <property type="match status" value="3"/>
</dbReference>
<dbReference type="PANTHER" id="PTHR14196">
    <property type="entry name" value="ODD-SKIPPED - RELATED"/>
    <property type="match status" value="1"/>
</dbReference>
<keyword evidence="5" id="KW-0862">Zinc</keyword>
<dbReference type="FunFam" id="3.30.160.60:FF:000446">
    <property type="entry name" value="Zinc finger protein"/>
    <property type="match status" value="1"/>
</dbReference>
<sequence>MFPASFLHPATPSSSSIFPQPNLHQLINFCYQQQALNLAMQSLKRFNSVHTPEKDEVPAAKKPKFDFARLATTIENEVKVKTDALASPIESTTSPQLTIPTAPFQRPWFMLPGKRTGGRTTRPKKEFICKYCHRQFTKSYNLLIHERTHTDERPYPCEQCGKAFRRQDHLRDHRFIHSKDKPFKCEICGKGFCQSRTLAQHRFGHSQCALDKRSTPMSSPTPTATTSVSPARSISTEPELKVDHEEEPEE</sequence>
<evidence type="ECO:0000256" key="7">
    <source>
        <dbReference type="ARBA" id="ARBA00023163"/>
    </source>
</evidence>
<evidence type="ECO:0000256" key="9">
    <source>
        <dbReference type="ARBA" id="ARBA00038339"/>
    </source>
</evidence>
<keyword evidence="6" id="KW-0805">Transcription regulation</keyword>
<dbReference type="FunFam" id="3.30.160.60:FF:000311">
    <property type="entry name" value="protein odd-skipped-related 2 isoform X1"/>
    <property type="match status" value="1"/>
</dbReference>
<keyword evidence="14" id="KW-1185">Reference proteome</keyword>
<evidence type="ECO:0000256" key="8">
    <source>
        <dbReference type="ARBA" id="ARBA00023242"/>
    </source>
</evidence>
<feature type="region of interest" description="Disordered" evidence="11">
    <location>
        <begin position="210"/>
        <end position="250"/>
    </location>
</feature>
<dbReference type="GO" id="GO:0005634">
    <property type="term" value="C:nucleus"/>
    <property type="evidence" value="ECO:0007669"/>
    <property type="project" value="UniProtKB-SubCell"/>
</dbReference>
<feature type="domain" description="C2H2-type" evidence="12">
    <location>
        <begin position="183"/>
        <end position="206"/>
    </location>
</feature>
<feature type="domain" description="C2H2-type" evidence="12">
    <location>
        <begin position="155"/>
        <end position="182"/>
    </location>
</feature>
<keyword evidence="2" id="KW-0479">Metal-binding</keyword>
<gene>
    <name evidence="13" type="ORF">MSPICULIGERA_LOCUS21474</name>
</gene>
<comment type="similarity">
    <text evidence="9">Belongs to the Odd C2H2-type zinc-finger protein family.</text>
</comment>
<keyword evidence="7" id="KW-0804">Transcription</keyword>
<reference evidence="13" key="1">
    <citation type="submission" date="2023-06" db="EMBL/GenBank/DDBJ databases">
        <authorList>
            <person name="Delattre M."/>
        </authorList>
    </citation>
    <scope>NUCLEOTIDE SEQUENCE</scope>
    <source>
        <strain evidence="13">AF72</strain>
    </source>
</reference>
<evidence type="ECO:0000256" key="4">
    <source>
        <dbReference type="ARBA" id="ARBA00022771"/>
    </source>
</evidence>
<keyword evidence="8" id="KW-0539">Nucleus</keyword>
<evidence type="ECO:0000256" key="3">
    <source>
        <dbReference type="ARBA" id="ARBA00022737"/>
    </source>
</evidence>
<feature type="domain" description="C2H2-type" evidence="12">
    <location>
        <begin position="127"/>
        <end position="154"/>
    </location>
</feature>
<evidence type="ECO:0000256" key="6">
    <source>
        <dbReference type="ARBA" id="ARBA00023015"/>
    </source>
</evidence>
<evidence type="ECO:0000256" key="10">
    <source>
        <dbReference type="PROSITE-ProRule" id="PRU00042"/>
    </source>
</evidence>
<comment type="subcellular location">
    <subcellularLocation>
        <location evidence="1">Nucleus</location>
    </subcellularLocation>
</comment>
<name>A0AA36D9V3_9BILA</name>
<dbReference type="PROSITE" id="PS00028">
    <property type="entry name" value="ZINC_FINGER_C2H2_1"/>
    <property type="match status" value="3"/>
</dbReference>
<accession>A0AA36D9V3</accession>
<evidence type="ECO:0000256" key="2">
    <source>
        <dbReference type="ARBA" id="ARBA00022723"/>
    </source>
</evidence>
<dbReference type="GO" id="GO:0000977">
    <property type="term" value="F:RNA polymerase II transcription regulatory region sequence-specific DNA binding"/>
    <property type="evidence" value="ECO:0007669"/>
    <property type="project" value="TreeGrafter"/>
</dbReference>
<proteinExistence type="inferred from homology"/>
<dbReference type="SMART" id="SM00355">
    <property type="entry name" value="ZnF_C2H2"/>
    <property type="match status" value="3"/>
</dbReference>